<protein>
    <submittedName>
        <fullName evidence="1">Uncharacterized protein</fullName>
    </submittedName>
</protein>
<dbReference type="GeneID" id="95515063"/>
<dbReference type="STRING" id="67331.SAMN04490357_6004"/>
<organism evidence="1 2">
    <name type="scientific">Streptomyces misionensis</name>
    <dbReference type="NCBI Taxonomy" id="67331"/>
    <lineage>
        <taxon>Bacteria</taxon>
        <taxon>Bacillati</taxon>
        <taxon>Actinomycetota</taxon>
        <taxon>Actinomycetes</taxon>
        <taxon>Kitasatosporales</taxon>
        <taxon>Streptomycetaceae</taxon>
        <taxon>Streptomyces</taxon>
    </lineage>
</organism>
<name>A0A1H5DXK0_9ACTN</name>
<reference evidence="1 2" key="1">
    <citation type="submission" date="2016-10" db="EMBL/GenBank/DDBJ databases">
        <authorList>
            <person name="de Groot N.N."/>
        </authorList>
    </citation>
    <scope>NUCLEOTIDE SEQUENCE [LARGE SCALE GENOMIC DNA]</scope>
    <source>
        <strain evidence="1 2">DSM 40306</strain>
    </source>
</reference>
<proteinExistence type="predicted"/>
<accession>A0A1H5DXK0</accession>
<dbReference type="RefSeq" id="WP_074993914.1">
    <property type="nucleotide sequence ID" value="NZ_FNTD01000004.1"/>
</dbReference>
<dbReference type="AlphaFoldDB" id="A0A1H5DXK0"/>
<evidence type="ECO:0000313" key="2">
    <source>
        <dbReference type="Proteomes" id="UP000182375"/>
    </source>
</evidence>
<evidence type="ECO:0000313" key="1">
    <source>
        <dbReference type="EMBL" id="SED83572.1"/>
    </source>
</evidence>
<dbReference type="EMBL" id="FNTD01000004">
    <property type="protein sequence ID" value="SED83572.1"/>
    <property type="molecule type" value="Genomic_DNA"/>
</dbReference>
<sequence length="98" mass="11114">MHIEDNALPVPAPFMFTCDGCWQRLVLLAKKVRADADCFAEQVYLARHVSAEHPDEVPPPHTDCPLCPKYAEFPDDTGTWAQHRARDLFLPDDVARLL</sequence>
<dbReference type="Proteomes" id="UP000182375">
    <property type="component" value="Unassembled WGS sequence"/>
</dbReference>
<gene>
    <name evidence="1" type="ORF">SAMN04490357_6004</name>
</gene>